<dbReference type="RefSeq" id="WP_282200670.1">
    <property type="nucleotide sequence ID" value="NZ_BOQE01000001.1"/>
</dbReference>
<keyword evidence="4 6" id="KW-0663">Pyridoxal phosphate</keyword>
<dbReference type="Gene3D" id="3.40.640.10">
    <property type="entry name" value="Type I PLP-dependent aspartate aminotransferase-like (Major domain)"/>
    <property type="match status" value="1"/>
</dbReference>
<comment type="cofactor">
    <cofactor evidence="1 6 7">
        <name>pyridoxal 5'-phosphate</name>
        <dbReference type="ChEBI" id="CHEBI:597326"/>
    </cofactor>
</comment>
<keyword evidence="3" id="KW-0210">Decarboxylase</keyword>
<proteinExistence type="inferred from homology"/>
<evidence type="ECO:0000256" key="4">
    <source>
        <dbReference type="ARBA" id="ARBA00022898"/>
    </source>
</evidence>
<evidence type="ECO:0000256" key="2">
    <source>
        <dbReference type="ARBA" id="ARBA00009533"/>
    </source>
</evidence>
<dbReference type="Proteomes" id="UP001057291">
    <property type="component" value="Unassembled WGS sequence"/>
</dbReference>
<dbReference type="GO" id="GO:0004058">
    <property type="term" value="F:aromatic-L-amino-acid decarboxylase activity"/>
    <property type="evidence" value="ECO:0007669"/>
    <property type="project" value="UniProtKB-ARBA"/>
</dbReference>
<dbReference type="InterPro" id="IPR015422">
    <property type="entry name" value="PyrdxlP-dep_Trfase_small"/>
</dbReference>
<dbReference type="InterPro" id="IPR015421">
    <property type="entry name" value="PyrdxlP-dep_Trfase_major"/>
</dbReference>
<dbReference type="GO" id="GO:0005737">
    <property type="term" value="C:cytoplasm"/>
    <property type="evidence" value="ECO:0007669"/>
    <property type="project" value="TreeGrafter"/>
</dbReference>
<evidence type="ECO:0008006" key="10">
    <source>
        <dbReference type="Google" id="ProtNLM"/>
    </source>
</evidence>
<dbReference type="EMBL" id="BOQE01000001">
    <property type="protein sequence ID" value="GIM47722.1"/>
    <property type="molecule type" value="Genomic_DNA"/>
</dbReference>
<dbReference type="GO" id="GO:0019752">
    <property type="term" value="P:carboxylic acid metabolic process"/>
    <property type="evidence" value="ECO:0007669"/>
    <property type="project" value="InterPro"/>
</dbReference>
<evidence type="ECO:0000313" key="9">
    <source>
        <dbReference type="Proteomes" id="UP001057291"/>
    </source>
</evidence>
<evidence type="ECO:0000256" key="5">
    <source>
        <dbReference type="ARBA" id="ARBA00023239"/>
    </source>
</evidence>
<dbReference type="Pfam" id="PF00282">
    <property type="entry name" value="Pyridoxal_deC"/>
    <property type="match status" value="2"/>
</dbReference>
<protein>
    <recommendedName>
        <fullName evidence="10">Aspartate aminotransferase family protein</fullName>
    </recommendedName>
</protein>
<dbReference type="SUPFAM" id="SSF53383">
    <property type="entry name" value="PLP-dependent transferases"/>
    <property type="match status" value="1"/>
</dbReference>
<organism evidence="8 9">
    <name type="scientific">Collibacillus ludicampi</name>
    <dbReference type="NCBI Taxonomy" id="2771369"/>
    <lineage>
        <taxon>Bacteria</taxon>
        <taxon>Bacillati</taxon>
        <taxon>Bacillota</taxon>
        <taxon>Bacilli</taxon>
        <taxon>Bacillales</taxon>
        <taxon>Alicyclobacillaceae</taxon>
        <taxon>Collibacillus</taxon>
    </lineage>
</organism>
<comment type="caution">
    <text evidence="8">The sequence shown here is derived from an EMBL/GenBank/DDBJ whole genome shotgun (WGS) entry which is preliminary data.</text>
</comment>
<reference evidence="8" key="1">
    <citation type="journal article" date="2023" name="Int. J. Syst. Evol. Microbiol.">
        <title>Collibacillus ludicampi gen. nov., sp. nov., a new soil bacterium of the family Alicyclobacillaceae.</title>
        <authorList>
            <person name="Jojima T."/>
            <person name="Ioku Y."/>
            <person name="Fukuta Y."/>
            <person name="Shirasaka N."/>
            <person name="Matsumura Y."/>
            <person name="Mori M."/>
        </authorList>
    </citation>
    <scope>NUCLEOTIDE SEQUENCE</scope>
    <source>
        <strain evidence="8">TP075</strain>
    </source>
</reference>
<accession>A0AAV4LIR5</accession>
<dbReference type="GO" id="GO:0030170">
    <property type="term" value="F:pyridoxal phosphate binding"/>
    <property type="evidence" value="ECO:0007669"/>
    <property type="project" value="InterPro"/>
</dbReference>
<dbReference type="InterPro" id="IPR002129">
    <property type="entry name" value="PyrdxlP-dep_de-COase"/>
</dbReference>
<sequence>MNFQEVQSLFPSEDGNEERRKQLLGFVEKMIQTIDSLKDPQRATLGPMRERSDDFYKQLIRTSKVPEQGIGMQQMLEELLQLVPGHPYHTRNFVTNVLPMASIPGILGALLTTLLNGNNLWDVYGPAGAEAEVRVIAMMSKLVGYDEKQSWGYTTWGGQGAVFSGLRLAIAKQFPHAKEKGIPNNLYCFASENAHYSLLKSVEATGIGSDHLVLVRTQKDHSMDVADLQAKMEAVIQKGGIPVYVVATTGTTDSFGIDDIQAIKDVCDELTMKYGLKPVHIHADSALGGFYSFFNHYDFTANPLKLEEEVNDGLLHIRERMQHLHLADSLCFDFQKFGQTPYLSSLFLVKNGKDLGLLDLNEFETPYVGNRGYGSYHTGYTLECSRMSSSLAIYAALLAFGIEGYQQILANYVRVNLAFRKKLLAAIPNVAITNEANIGPITTFRFYPGTVEWAEEISGKASRAQIERNNAWNKRLFERLGEHRDQVFFGDTTKQCLVDIIDSSERYPIAVVKFFSISPYTTVESVDPILAFLKEQVEQYINERMKVESHV</sequence>
<name>A0AAV4LIR5_9BACL</name>
<dbReference type="Gene3D" id="3.90.1150.10">
    <property type="entry name" value="Aspartate Aminotransferase, domain 1"/>
    <property type="match status" value="1"/>
</dbReference>
<dbReference type="PANTHER" id="PTHR45677:SF8">
    <property type="entry name" value="CYSTEINE SULFINIC ACID DECARBOXYLASE"/>
    <property type="match status" value="1"/>
</dbReference>
<evidence type="ECO:0000256" key="7">
    <source>
        <dbReference type="RuleBase" id="RU000382"/>
    </source>
</evidence>
<keyword evidence="5 7" id="KW-0456">Lyase</keyword>
<evidence type="ECO:0000256" key="1">
    <source>
        <dbReference type="ARBA" id="ARBA00001933"/>
    </source>
</evidence>
<keyword evidence="9" id="KW-1185">Reference proteome</keyword>
<feature type="modified residue" description="N6-(pyridoxal phosphate)lysine" evidence="6">
    <location>
        <position position="336"/>
    </location>
</feature>
<dbReference type="InterPro" id="IPR015424">
    <property type="entry name" value="PyrdxlP-dep_Trfase"/>
</dbReference>
<dbReference type="PANTHER" id="PTHR45677">
    <property type="entry name" value="GLUTAMATE DECARBOXYLASE-RELATED"/>
    <property type="match status" value="1"/>
</dbReference>
<comment type="similarity">
    <text evidence="2 7">Belongs to the group II decarboxylase family.</text>
</comment>
<dbReference type="AlphaFoldDB" id="A0AAV4LIR5"/>
<evidence type="ECO:0000313" key="8">
    <source>
        <dbReference type="EMBL" id="GIM47722.1"/>
    </source>
</evidence>
<evidence type="ECO:0000256" key="6">
    <source>
        <dbReference type="PIRSR" id="PIRSR602129-50"/>
    </source>
</evidence>
<gene>
    <name evidence="8" type="ORF">DNHGIG_32710</name>
</gene>
<evidence type="ECO:0000256" key="3">
    <source>
        <dbReference type="ARBA" id="ARBA00022793"/>
    </source>
</evidence>